<dbReference type="SUPFAM" id="SSF55874">
    <property type="entry name" value="ATPase domain of HSP90 chaperone/DNA topoisomerase II/histidine kinase"/>
    <property type="match status" value="1"/>
</dbReference>
<comment type="caution">
    <text evidence="5">The sequence shown here is derived from an EMBL/GenBank/DDBJ whole genome shotgun (WGS) entry which is preliminary data.</text>
</comment>
<dbReference type="InterPro" id="IPR003594">
    <property type="entry name" value="HATPase_dom"/>
</dbReference>
<dbReference type="PRINTS" id="PR00344">
    <property type="entry name" value="BCTRLSENSOR"/>
</dbReference>
<evidence type="ECO:0000313" key="6">
    <source>
        <dbReference type="Proteomes" id="UP000472320"/>
    </source>
</evidence>
<evidence type="ECO:0000256" key="2">
    <source>
        <dbReference type="ARBA" id="ARBA00012438"/>
    </source>
</evidence>
<dbReference type="EMBL" id="WNKX01000004">
    <property type="protein sequence ID" value="MTW10318.1"/>
    <property type="molecule type" value="Genomic_DNA"/>
</dbReference>
<dbReference type="EC" id="2.7.13.3" evidence="2"/>
<dbReference type="CDD" id="cd00082">
    <property type="entry name" value="HisKA"/>
    <property type="match status" value="1"/>
</dbReference>
<dbReference type="PANTHER" id="PTHR43547">
    <property type="entry name" value="TWO-COMPONENT HISTIDINE KINASE"/>
    <property type="match status" value="1"/>
</dbReference>
<proteinExistence type="predicted"/>
<feature type="domain" description="Histidine kinase" evidence="4">
    <location>
        <begin position="151"/>
        <end position="362"/>
    </location>
</feature>
<keyword evidence="5" id="KW-0808">Transferase</keyword>
<dbReference type="PANTHER" id="PTHR43547:SF2">
    <property type="entry name" value="HYBRID SIGNAL TRANSDUCTION HISTIDINE KINASE C"/>
    <property type="match status" value="1"/>
</dbReference>
<dbReference type="InterPro" id="IPR003661">
    <property type="entry name" value="HisK_dim/P_dom"/>
</dbReference>
<dbReference type="AlphaFoldDB" id="A0A6L6QCR2"/>
<dbReference type="Gene3D" id="3.30.565.10">
    <property type="entry name" value="Histidine kinase-like ATPase, C-terminal domain"/>
    <property type="match status" value="1"/>
</dbReference>
<keyword evidence="3" id="KW-0597">Phosphoprotein</keyword>
<evidence type="ECO:0000259" key="4">
    <source>
        <dbReference type="PROSITE" id="PS50109"/>
    </source>
</evidence>
<comment type="catalytic activity">
    <reaction evidence="1">
        <text>ATP + protein L-histidine = ADP + protein N-phospho-L-histidine.</text>
        <dbReference type="EC" id="2.7.13.3"/>
    </reaction>
</comment>
<reference evidence="5 6" key="1">
    <citation type="submission" date="2019-11" db="EMBL/GenBank/DDBJ databases">
        <title>Type strains purchased from KCTC, JCM and DSMZ.</title>
        <authorList>
            <person name="Lu H."/>
        </authorList>
    </citation>
    <scope>NUCLEOTIDE SEQUENCE [LARGE SCALE GENOMIC DNA]</scope>
    <source>
        <strain evidence="5 6">JCM 31587</strain>
    </source>
</reference>
<dbReference type="Pfam" id="PF00512">
    <property type="entry name" value="HisKA"/>
    <property type="match status" value="1"/>
</dbReference>
<dbReference type="RefSeq" id="WP_155453269.1">
    <property type="nucleotide sequence ID" value="NZ_WNKX01000004.1"/>
</dbReference>
<dbReference type="PROSITE" id="PS50109">
    <property type="entry name" value="HIS_KIN"/>
    <property type="match status" value="1"/>
</dbReference>
<dbReference type="InterPro" id="IPR005467">
    <property type="entry name" value="His_kinase_dom"/>
</dbReference>
<dbReference type="InterPro" id="IPR036890">
    <property type="entry name" value="HATPase_C_sf"/>
</dbReference>
<sequence>MAEVSLSSASQSMLALREQVIDAWSRSVREKLCKAGDLPDPILLNTLPAFYENLARLLTHEYYQASGVDVAIIAQEHGGERARLTGYDTTTLIREYQLFRQVLFRMLREGGIQLSHDQREAIDTSIDSAIRESVTAFALIQSALREQFIAALTHDLRTPLSNVSVAAQVIETRAPSEDIRRLAERIVANAQRIETMTRDLLDCMVFEGGERLPLHIEEFDLALLAYEVAQQEIERSGVEVLVEFESAVGHWCRASLQRALENLLGNAIKYKAPGTPIVVRVTCDELRVQLSVHNEGEPIPAEDLESIFQVYRRARGGKCTKDGWGVGLPYARRVAESHGGSIIVTSTATLGTTFLIDIPMDARPFGKAPVAG</sequence>
<dbReference type="InterPro" id="IPR004358">
    <property type="entry name" value="Sig_transdc_His_kin-like_C"/>
</dbReference>
<protein>
    <recommendedName>
        <fullName evidence="2">histidine kinase</fullName>
        <ecNumber evidence="2">2.7.13.3</ecNumber>
    </recommendedName>
</protein>
<dbReference type="GO" id="GO:0000155">
    <property type="term" value="F:phosphorelay sensor kinase activity"/>
    <property type="evidence" value="ECO:0007669"/>
    <property type="project" value="InterPro"/>
</dbReference>
<keyword evidence="6" id="KW-1185">Reference proteome</keyword>
<dbReference type="SMART" id="SM00387">
    <property type="entry name" value="HATPase_c"/>
    <property type="match status" value="1"/>
</dbReference>
<accession>A0A6L6QCR2</accession>
<evidence type="ECO:0000313" key="5">
    <source>
        <dbReference type="EMBL" id="MTW10318.1"/>
    </source>
</evidence>
<keyword evidence="5" id="KW-0418">Kinase</keyword>
<evidence type="ECO:0000256" key="3">
    <source>
        <dbReference type="ARBA" id="ARBA00022553"/>
    </source>
</evidence>
<dbReference type="SMART" id="SM00388">
    <property type="entry name" value="HisKA"/>
    <property type="match status" value="1"/>
</dbReference>
<evidence type="ECO:0000256" key="1">
    <source>
        <dbReference type="ARBA" id="ARBA00000085"/>
    </source>
</evidence>
<dbReference type="OrthoDB" id="8556618at2"/>
<dbReference type="SUPFAM" id="SSF47384">
    <property type="entry name" value="Homodimeric domain of signal transducing histidine kinase"/>
    <property type="match status" value="1"/>
</dbReference>
<gene>
    <name evidence="5" type="ORF">GM658_06840</name>
</gene>
<dbReference type="Proteomes" id="UP000472320">
    <property type="component" value="Unassembled WGS sequence"/>
</dbReference>
<dbReference type="Pfam" id="PF02518">
    <property type="entry name" value="HATPase_c"/>
    <property type="match status" value="1"/>
</dbReference>
<organism evidence="5 6">
    <name type="scientific">Massilia eburnea</name>
    <dbReference type="NCBI Taxonomy" id="1776165"/>
    <lineage>
        <taxon>Bacteria</taxon>
        <taxon>Pseudomonadati</taxon>
        <taxon>Pseudomonadota</taxon>
        <taxon>Betaproteobacteria</taxon>
        <taxon>Burkholderiales</taxon>
        <taxon>Oxalobacteraceae</taxon>
        <taxon>Telluria group</taxon>
        <taxon>Massilia</taxon>
    </lineage>
</organism>
<dbReference type="InterPro" id="IPR036097">
    <property type="entry name" value="HisK_dim/P_sf"/>
</dbReference>
<dbReference type="Gene3D" id="1.10.287.130">
    <property type="match status" value="1"/>
</dbReference>
<name>A0A6L6QCR2_9BURK</name>